<dbReference type="Proteomes" id="UP000656804">
    <property type="component" value="Unassembled WGS sequence"/>
</dbReference>
<accession>A0A930UZP0</accession>
<sequence>MSGPLTGIRVVELAGIGPGPHAAMMLSDLGADVVRVVRPSTPESDYAMTSHVLRGRTVVFADLKDAGDVARVRALVARADVLIEGFRPGVAERLGLGPGEFTVDNPGLVYGRMTGWGQTGPLASSAGHDINYISLTGVLDAIGPAGSPVPPLNVVGDYGGGSMFLVTGILAALVERHASGAGQVIDAAMLDGVGALTQPINELRAMGVWHDGRAANLLDGAAPFYRTYACSDGRHVAVGAIEPQFYALLVAGLGLDAADLPDQHDRSSWPELAATFSAAFGARDRDHWTGVFDGTDACVTPVLGFAEAPTHPHVAARGSLVAAGPDVVAASAPRFSRTPGRAAEGTTPRVRALEEVVRDWGG</sequence>
<dbReference type="FunFam" id="3.30.1540.10:FF:000004">
    <property type="entry name" value="Probable alpha-methylacyl-CoA racemase mcr"/>
    <property type="match status" value="1"/>
</dbReference>
<dbReference type="InterPro" id="IPR044855">
    <property type="entry name" value="CoA-Trfase_III_dom3_sf"/>
</dbReference>
<dbReference type="GO" id="GO:0016740">
    <property type="term" value="F:transferase activity"/>
    <property type="evidence" value="ECO:0007669"/>
    <property type="project" value="UniProtKB-KW"/>
</dbReference>
<proteinExistence type="inferred from homology"/>
<evidence type="ECO:0000256" key="2">
    <source>
        <dbReference type="ARBA" id="ARBA00023235"/>
    </source>
</evidence>
<keyword evidence="4" id="KW-1185">Reference proteome</keyword>
<dbReference type="InterPro" id="IPR050509">
    <property type="entry name" value="CoA-transferase_III"/>
</dbReference>
<dbReference type="AlphaFoldDB" id="A0A930UZP0"/>
<dbReference type="PANTHER" id="PTHR48228:SF5">
    <property type="entry name" value="ALPHA-METHYLACYL-COA RACEMASE"/>
    <property type="match status" value="1"/>
</dbReference>
<evidence type="ECO:0000313" key="3">
    <source>
        <dbReference type="EMBL" id="MBF4162702.1"/>
    </source>
</evidence>
<dbReference type="GO" id="GO:0016853">
    <property type="term" value="F:isomerase activity"/>
    <property type="evidence" value="ECO:0007669"/>
    <property type="project" value="UniProtKB-KW"/>
</dbReference>
<name>A0A930UZP0_9ACTN</name>
<dbReference type="RefSeq" id="WP_194503974.1">
    <property type="nucleotide sequence ID" value="NZ_JADIVZ010000007.1"/>
</dbReference>
<dbReference type="SUPFAM" id="SSF89796">
    <property type="entry name" value="CoA-transferase family III (CaiB/BaiF)"/>
    <property type="match status" value="1"/>
</dbReference>
<comment type="similarity">
    <text evidence="1">Belongs to the CoA-transferase III family.</text>
</comment>
<evidence type="ECO:0000313" key="4">
    <source>
        <dbReference type="Proteomes" id="UP000656804"/>
    </source>
</evidence>
<protein>
    <submittedName>
        <fullName evidence="3">CoA transferase</fullName>
    </submittedName>
</protein>
<comment type="caution">
    <text evidence="3">The sequence shown here is derived from an EMBL/GenBank/DDBJ whole genome shotgun (WGS) entry which is preliminary data.</text>
</comment>
<dbReference type="EMBL" id="JADIVZ010000007">
    <property type="protein sequence ID" value="MBF4162702.1"/>
    <property type="molecule type" value="Genomic_DNA"/>
</dbReference>
<dbReference type="InterPro" id="IPR003673">
    <property type="entry name" value="CoA-Trfase_fam_III"/>
</dbReference>
<dbReference type="Gene3D" id="3.30.1540.10">
    <property type="entry name" value="formyl-coa transferase, domain 3"/>
    <property type="match status" value="1"/>
</dbReference>
<dbReference type="PANTHER" id="PTHR48228">
    <property type="entry name" value="SUCCINYL-COA--D-CITRAMALATE COA-TRANSFERASE"/>
    <property type="match status" value="1"/>
</dbReference>
<organism evidence="3 4">
    <name type="scientific">Nocardioides acrostichi</name>
    <dbReference type="NCBI Taxonomy" id="2784339"/>
    <lineage>
        <taxon>Bacteria</taxon>
        <taxon>Bacillati</taxon>
        <taxon>Actinomycetota</taxon>
        <taxon>Actinomycetes</taxon>
        <taxon>Propionibacteriales</taxon>
        <taxon>Nocardioidaceae</taxon>
        <taxon>Nocardioides</taxon>
    </lineage>
</organism>
<dbReference type="Pfam" id="PF02515">
    <property type="entry name" value="CoA_transf_3"/>
    <property type="match status" value="1"/>
</dbReference>
<dbReference type="InterPro" id="IPR023606">
    <property type="entry name" value="CoA-Trfase_III_dom_1_sf"/>
</dbReference>
<dbReference type="Gene3D" id="3.40.50.10540">
    <property type="entry name" value="Crotonobetainyl-coa:carnitine coa-transferase, domain 1"/>
    <property type="match status" value="1"/>
</dbReference>
<keyword evidence="3" id="KW-0808">Transferase</keyword>
<gene>
    <name evidence="3" type="ORF">ISG29_13475</name>
</gene>
<reference evidence="3" key="1">
    <citation type="submission" date="2020-11" db="EMBL/GenBank/DDBJ databases">
        <title>Nocardioides sp. CBS4Y-1, whole genome shotgun sequence.</title>
        <authorList>
            <person name="Tuo L."/>
        </authorList>
    </citation>
    <scope>NUCLEOTIDE SEQUENCE</scope>
    <source>
        <strain evidence="3">CBS4Y-1</strain>
    </source>
</reference>
<keyword evidence="2" id="KW-0413">Isomerase</keyword>
<evidence type="ECO:0000256" key="1">
    <source>
        <dbReference type="ARBA" id="ARBA00008383"/>
    </source>
</evidence>